<gene>
    <name evidence="5" type="ORF">CKY47_08400</name>
</gene>
<protein>
    <recommendedName>
        <fullName evidence="4">P-type ATPase A domain-containing protein</fullName>
    </recommendedName>
</protein>
<dbReference type="InterPro" id="IPR008250">
    <property type="entry name" value="ATPase_P-typ_transduc_dom_A_sf"/>
</dbReference>
<evidence type="ECO:0000256" key="2">
    <source>
        <dbReference type="ARBA" id="ARBA00022842"/>
    </source>
</evidence>
<dbReference type="Proteomes" id="UP001225605">
    <property type="component" value="Unassembled WGS sequence"/>
</dbReference>
<dbReference type="EMBL" id="NSDM01000003">
    <property type="protein sequence ID" value="MDQ2583998.1"/>
    <property type="molecule type" value="Genomic_DNA"/>
</dbReference>
<feature type="domain" description="P-type ATPase A" evidence="4">
    <location>
        <begin position="2"/>
        <end position="92"/>
    </location>
</feature>
<comment type="subcellular location">
    <subcellularLocation>
        <location evidence="1">Membrane</location>
        <topology evidence="1">Multi-pass membrane protein</topology>
    </subcellularLocation>
</comment>
<keyword evidence="6" id="KW-1185">Reference proteome</keyword>
<evidence type="ECO:0000256" key="1">
    <source>
        <dbReference type="ARBA" id="ARBA00004141"/>
    </source>
</evidence>
<reference evidence="5 6" key="1">
    <citation type="submission" date="2017-06" db="EMBL/GenBank/DDBJ databases">
        <title>Cultured bacterium strain Saccharothrix yanglingensis Hhs.015.</title>
        <authorList>
            <person name="Xia Y."/>
        </authorList>
    </citation>
    <scope>NUCLEOTIDE SEQUENCE [LARGE SCALE GENOMIC DNA]</scope>
    <source>
        <strain evidence="5 6">Hhs.015</strain>
    </source>
</reference>
<feature type="region of interest" description="Disordered" evidence="3">
    <location>
        <begin position="115"/>
        <end position="143"/>
    </location>
</feature>
<dbReference type="SUPFAM" id="SSF81653">
    <property type="entry name" value="Calcium ATPase, transduction domain A"/>
    <property type="match status" value="1"/>
</dbReference>
<comment type="caution">
    <text evidence="5">The sequence shown here is derived from an EMBL/GenBank/DDBJ whole genome shotgun (WGS) entry which is preliminary data.</text>
</comment>
<evidence type="ECO:0000256" key="3">
    <source>
        <dbReference type="SAM" id="MobiDB-lite"/>
    </source>
</evidence>
<name>A0ABU0WWW9_9PSEU</name>
<dbReference type="Pfam" id="PF00122">
    <property type="entry name" value="E1-E2_ATPase"/>
    <property type="match status" value="1"/>
</dbReference>
<dbReference type="PANTHER" id="PTHR24093:SF508">
    <property type="entry name" value="CALCIUM-TRANSPORTING ATPASE CTPE"/>
    <property type="match status" value="1"/>
</dbReference>
<organism evidence="5 6">
    <name type="scientific">Saccharothrix yanglingensis</name>
    <dbReference type="NCBI Taxonomy" id="659496"/>
    <lineage>
        <taxon>Bacteria</taxon>
        <taxon>Bacillati</taxon>
        <taxon>Actinomycetota</taxon>
        <taxon>Actinomycetes</taxon>
        <taxon>Pseudonocardiales</taxon>
        <taxon>Pseudonocardiaceae</taxon>
        <taxon>Saccharothrix</taxon>
    </lineage>
</organism>
<dbReference type="Gene3D" id="2.70.150.10">
    <property type="entry name" value="Calcium-transporting ATPase, cytoplasmic transduction domain A"/>
    <property type="match status" value="1"/>
</dbReference>
<dbReference type="Gene3D" id="1.20.1110.10">
    <property type="entry name" value="Calcium-transporting ATPase, transmembrane domain"/>
    <property type="match status" value="1"/>
</dbReference>
<accession>A0ABU0WWW9</accession>
<evidence type="ECO:0000313" key="6">
    <source>
        <dbReference type="Proteomes" id="UP001225605"/>
    </source>
</evidence>
<keyword evidence="2" id="KW-0460">Magnesium</keyword>
<sequence>MVRDGAVAEVDVGAVVADDLLELRAGDQVVADGAVVASDRLEVDESLLTGESDPVLKAAGDDVRSGSVVVAGTGRARATGVGDQAHAARLTAEARRFSAVRSELVTGTNRVAAVDRPGHGRSGDRCCCGASSAARTPVRGRRP</sequence>
<dbReference type="InterPro" id="IPR059000">
    <property type="entry name" value="ATPase_P-type_domA"/>
</dbReference>
<evidence type="ECO:0000313" key="5">
    <source>
        <dbReference type="EMBL" id="MDQ2583998.1"/>
    </source>
</evidence>
<evidence type="ECO:0000259" key="4">
    <source>
        <dbReference type="Pfam" id="PF00122"/>
    </source>
</evidence>
<proteinExistence type="predicted"/>
<dbReference type="PANTHER" id="PTHR24093">
    <property type="entry name" value="CATION TRANSPORTING ATPASE"/>
    <property type="match status" value="1"/>
</dbReference>